<accession>A0A3M7PN26</accession>
<gene>
    <name evidence="2" type="ORF">BpHYR1_028132</name>
</gene>
<feature type="region of interest" description="Disordered" evidence="1">
    <location>
        <begin position="434"/>
        <end position="464"/>
    </location>
</feature>
<proteinExistence type="predicted"/>
<feature type="region of interest" description="Disordered" evidence="1">
    <location>
        <begin position="278"/>
        <end position="302"/>
    </location>
</feature>
<comment type="caution">
    <text evidence="2">The sequence shown here is derived from an EMBL/GenBank/DDBJ whole genome shotgun (WGS) entry which is preliminary data.</text>
</comment>
<dbReference type="AlphaFoldDB" id="A0A3M7PN26"/>
<evidence type="ECO:0000313" key="3">
    <source>
        <dbReference type="Proteomes" id="UP000276133"/>
    </source>
</evidence>
<dbReference type="Proteomes" id="UP000276133">
    <property type="component" value="Unassembled WGS sequence"/>
</dbReference>
<dbReference type="OrthoDB" id="10655903at2759"/>
<evidence type="ECO:0000313" key="2">
    <source>
        <dbReference type="EMBL" id="RNA00506.1"/>
    </source>
</evidence>
<evidence type="ECO:0000256" key="1">
    <source>
        <dbReference type="SAM" id="MobiDB-lite"/>
    </source>
</evidence>
<sequence>MYYSGNFIPFQMVSNQYGYNDFYMFNQNHVEVDFATKQNKLFQYDPAYYYADGYRAVRVNNTFVSAHHNISRTIKSKNPKSEWCSNCNNETLRRKNEEAIENRPQVALGDGKYSNTLSKKDKMEKAKAKTATFNKNFRSKSINTLLDKTNDSQVKSDEVCDKKERCSRIDKFENKIEHKILTEASKDEEKQNKEPMIARNLAPPPPPAPPLPLGLNFSKPNLILNRTNKVIKSVVGDADTTKSFDAVVNELKFRLKKIKPPEENENLSEKIPKLILTERRKIDEPHRKPNETKSDLNEIDSGIQSTDTISKKLQINSNSSLSSTPSHPSAKQNSLSRLKSSSKSSFGVVGIFKKNKLSPSFEQTSFYTDSNASRMSLAKQSENRTDLSSLSDFTDSIKCETMNDFAVQPSSSFKRSSTQNLNSKGKKVIFETVNTEPSPDKNGKKILKRNTFSEAKNQKDSSDLKQVERPLMNRLVKSKSDYMNTNKVDRESHSCYDNLDLIKIESLGDLSNKQNLIAAFSTKNFFQNERSKELDGSKVESSVKIDREFKKKLHVPYASSTLKSKSEIKINKAKQMSAVRPIAKSVFSTCTLNPNQFKANSESLAEEPQNNKVFNQIPSKYSSFVDLKKNKNLNMAQKNFNSLNRKNNSDLCENLINKASEYGIQLPDLLGRLKQNYQIGNECLNPNEKIRQYGVMNGIESFNQYSISSFNEQYEEFDQYLDLMSSF</sequence>
<name>A0A3M7PN26_BRAPC</name>
<reference evidence="2 3" key="1">
    <citation type="journal article" date="2018" name="Sci. Rep.">
        <title>Genomic signatures of local adaptation to the degree of environmental predictability in rotifers.</title>
        <authorList>
            <person name="Franch-Gras L."/>
            <person name="Hahn C."/>
            <person name="Garcia-Roger E.M."/>
            <person name="Carmona M.J."/>
            <person name="Serra M."/>
            <person name="Gomez A."/>
        </authorList>
    </citation>
    <scope>NUCLEOTIDE SEQUENCE [LARGE SCALE GENOMIC DNA]</scope>
    <source>
        <strain evidence="2">HYR1</strain>
    </source>
</reference>
<dbReference type="EMBL" id="REGN01009714">
    <property type="protein sequence ID" value="RNA00506.1"/>
    <property type="molecule type" value="Genomic_DNA"/>
</dbReference>
<keyword evidence="3" id="KW-1185">Reference proteome</keyword>
<organism evidence="2 3">
    <name type="scientific">Brachionus plicatilis</name>
    <name type="common">Marine rotifer</name>
    <name type="synonym">Brachionus muelleri</name>
    <dbReference type="NCBI Taxonomy" id="10195"/>
    <lineage>
        <taxon>Eukaryota</taxon>
        <taxon>Metazoa</taxon>
        <taxon>Spiralia</taxon>
        <taxon>Gnathifera</taxon>
        <taxon>Rotifera</taxon>
        <taxon>Eurotatoria</taxon>
        <taxon>Monogononta</taxon>
        <taxon>Pseudotrocha</taxon>
        <taxon>Ploima</taxon>
        <taxon>Brachionidae</taxon>
        <taxon>Brachionus</taxon>
    </lineage>
</organism>
<protein>
    <submittedName>
        <fullName evidence="2">Uncharacterized protein</fullName>
    </submittedName>
</protein>
<feature type="region of interest" description="Disordered" evidence="1">
    <location>
        <begin position="317"/>
        <end position="338"/>
    </location>
</feature>
<feature type="compositionally biased region" description="Basic and acidic residues" evidence="1">
    <location>
        <begin position="278"/>
        <end position="296"/>
    </location>
</feature>